<dbReference type="EMBL" id="BKCJ010465285">
    <property type="protein sequence ID" value="GFA66741.1"/>
    <property type="molecule type" value="Genomic_DNA"/>
</dbReference>
<sequence>MCELRKLGDDLERLWCELAGLELGRNVWELVDEVAWSWRCVGALLVFKWVEMEGKWYRENEGKMAILNIVH</sequence>
<evidence type="ECO:0000313" key="1">
    <source>
        <dbReference type="EMBL" id="GFA66741.1"/>
    </source>
</evidence>
<protein>
    <submittedName>
        <fullName evidence="1">Uncharacterized protein</fullName>
    </submittedName>
</protein>
<dbReference type="AlphaFoldDB" id="A0A699K2F9"/>
<reference evidence="1" key="1">
    <citation type="journal article" date="2019" name="Sci. Rep.">
        <title>Draft genome of Tanacetum cinerariifolium, the natural source of mosquito coil.</title>
        <authorList>
            <person name="Yamashiro T."/>
            <person name="Shiraishi A."/>
            <person name="Satake H."/>
            <person name="Nakayama K."/>
        </authorList>
    </citation>
    <scope>NUCLEOTIDE SEQUENCE</scope>
</reference>
<organism evidence="1">
    <name type="scientific">Tanacetum cinerariifolium</name>
    <name type="common">Dalmatian daisy</name>
    <name type="synonym">Chrysanthemum cinerariifolium</name>
    <dbReference type="NCBI Taxonomy" id="118510"/>
    <lineage>
        <taxon>Eukaryota</taxon>
        <taxon>Viridiplantae</taxon>
        <taxon>Streptophyta</taxon>
        <taxon>Embryophyta</taxon>
        <taxon>Tracheophyta</taxon>
        <taxon>Spermatophyta</taxon>
        <taxon>Magnoliopsida</taxon>
        <taxon>eudicotyledons</taxon>
        <taxon>Gunneridae</taxon>
        <taxon>Pentapetalae</taxon>
        <taxon>asterids</taxon>
        <taxon>campanulids</taxon>
        <taxon>Asterales</taxon>
        <taxon>Asteraceae</taxon>
        <taxon>Asteroideae</taxon>
        <taxon>Anthemideae</taxon>
        <taxon>Anthemidinae</taxon>
        <taxon>Tanacetum</taxon>
    </lineage>
</organism>
<accession>A0A699K2F9</accession>
<comment type="caution">
    <text evidence="1">The sequence shown here is derived from an EMBL/GenBank/DDBJ whole genome shotgun (WGS) entry which is preliminary data.</text>
</comment>
<name>A0A699K2F9_TANCI</name>
<gene>
    <name evidence="1" type="ORF">Tci_638713</name>
</gene>
<proteinExistence type="predicted"/>